<proteinExistence type="predicted"/>
<gene>
    <name evidence="1" type="ORF">L2A60_07790</name>
</gene>
<dbReference type="Pfam" id="PF11625">
    <property type="entry name" value="DUF3253"/>
    <property type="match status" value="1"/>
</dbReference>
<dbReference type="InterPro" id="IPR021660">
    <property type="entry name" value="DUF3253"/>
</dbReference>
<keyword evidence="2" id="KW-1185">Reference proteome</keyword>
<name>A0ABS9DV42_9PROT</name>
<protein>
    <submittedName>
        <fullName evidence="1">DUF3253 domain-containing protein</fullName>
    </submittedName>
</protein>
<comment type="caution">
    <text evidence="1">The sequence shown here is derived from an EMBL/GenBank/DDBJ whole genome shotgun (WGS) entry which is preliminary data.</text>
</comment>
<dbReference type="Gene3D" id="1.10.10.10">
    <property type="entry name" value="Winged helix-like DNA-binding domain superfamily/Winged helix DNA-binding domain"/>
    <property type="match status" value="1"/>
</dbReference>
<dbReference type="InterPro" id="IPR036388">
    <property type="entry name" value="WH-like_DNA-bd_sf"/>
</dbReference>
<sequence length="104" mass="11365">MTEDEIATGSRANAADAAILDLARERGCGKSISPAEAARRLAEHDGNAGATDAWRRHMPAIRRAALRLAQSGTIDILRKGKVIPPEAARGVIRLRLREIMEERR</sequence>
<evidence type="ECO:0000313" key="1">
    <source>
        <dbReference type="EMBL" id="MCF3946582.1"/>
    </source>
</evidence>
<dbReference type="RefSeq" id="WP_235703815.1">
    <property type="nucleotide sequence ID" value="NZ_JAKGBZ010000011.1"/>
</dbReference>
<dbReference type="EMBL" id="JAKGBZ010000011">
    <property type="protein sequence ID" value="MCF3946582.1"/>
    <property type="molecule type" value="Genomic_DNA"/>
</dbReference>
<reference evidence="1 2" key="1">
    <citation type="submission" date="2022-01" db="EMBL/GenBank/DDBJ databases">
        <authorList>
            <person name="Won M."/>
            <person name="Kim S.-J."/>
            <person name="Kwon S.-W."/>
        </authorList>
    </citation>
    <scope>NUCLEOTIDE SEQUENCE [LARGE SCALE GENOMIC DNA]</scope>
    <source>
        <strain evidence="1 2">KCTC 23505</strain>
    </source>
</reference>
<dbReference type="SUPFAM" id="SSF46785">
    <property type="entry name" value="Winged helix' DNA-binding domain"/>
    <property type="match status" value="1"/>
</dbReference>
<dbReference type="Proteomes" id="UP001521209">
    <property type="component" value="Unassembled WGS sequence"/>
</dbReference>
<evidence type="ECO:0000313" key="2">
    <source>
        <dbReference type="Proteomes" id="UP001521209"/>
    </source>
</evidence>
<accession>A0ABS9DV42</accession>
<dbReference type="InterPro" id="IPR036390">
    <property type="entry name" value="WH_DNA-bd_sf"/>
</dbReference>
<organism evidence="1 2">
    <name type="scientific">Acidiphilium iwatense</name>
    <dbReference type="NCBI Taxonomy" id="768198"/>
    <lineage>
        <taxon>Bacteria</taxon>
        <taxon>Pseudomonadati</taxon>
        <taxon>Pseudomonadota</taxon>
        <taxon>Alphaproteobacteria</taxon>
        <taxon>Acetobacterales</taxon>
        <taxon>Acidocellaceae</taxon>
        <taxon>Acidiphilium</taxon>
    </lineage>
</organism>